<feature type="region of interest" description="Disordered" evidence="2">
    <location>
        <begin position="1"/>
        <end position="32"/>
    </location>
</feature>
<feature type="compositionally biased region" description="Low complexity" evidence="2">
    <location>
        <begin position="194"/>
        <end position="211"/>
    </location>
</feature>
<evidence type="ECO:0000313" key="4">
    <source>
        <dbReference type="EMBL" id="KDN41521.1"/>
    </source>
</evidence>
<proteinExistence type="predicted"/>
<dbReference type="Proteomes" id="UP000027361">
    <property type="component" value="Unassembled WGS sequence"/>
</dbReference>
<dbReference type="EMBL" id="JMSN01000079">
    <property type="protein sequence ID" value="KDN41521.1"/>
    <property type="molecule type" value="Genomic_DNA"/>
</dbReference>
<dbReference type="InParanoid" id="A0A066VJ50"/>
<dbReference type="AlphaFoldDB" id="A0A066VJ50"/>
<reference evidence="4 5" key="1">
    <citation type="submission" date="2014-05" db="EMBL/GenBank/DDBJ databases">
        <title>Draft genome sequence of a rare smut relative, Tilletiaria anomala UBC 951.</title>
        <authorList>
            <consortium name="DOE Joint Genome Institute"/>
            <person name="Toome M."/>
            <person name="Kuo A."/>
            <person name="Henrissat B."/>
            <person name="Lipzen A."/>
            <person name="Tritt A."/>
            <person name="Yoshinaga Y."/>
            <person name="Zane M."/>
            <person name="Barry K."/>
            <person name="Grigoriev I.V."/>
            <person name="Spatafora J.W."/>
            <person name="Aimea M.C."/>
        </authorList>
    </citation>
    <scope>NUCLEOTIDE SEQUENCE [LARGE SCALE GENOMIC DNA]</scope>
    <source>
        <strain evidence="4 5">UBC 951</strain>
    </source>
</reference>
<organism evidence="4 5">
    <name type="scientific">Tilletiaria anomala (strain ATCC 24038 / CBS 436.72 / UBC 951)</name>
    <dbReference type="NCBI Taxonomy" id="1037660"/>
    <lineage>
        <taxon>Eukaryota</taxon>
        <taxon>Fungi</taxon>
        <taxon>Dikarya</taxon>
        <taxon>Basidiomycota</taxon>
        <taxon>Ustilaginomycotina</taxon>
        <taxon>Exobasidiomycetes</taxon>
        <taxon>Georgefischeriales</taxon>
        <taxon>Tilletiariaceae</taxon>
        <taxon>Tilletiaria</taxon>
    </lineage>
</organism>
<feature type="compositionally biased region" description="Low complexity" evidence="2">
    <location>
        <begin position="414"/>
        <end position="430"/>
    </location>
</feature>
<dbReference type="PROSITE" id="PS50888">
    <property type="entry name" value="BHLH"/>
    <property type="match status" value="1"/>
</dbReference>
<feature type="coiled-coil region" evidence="1">
    <location>
        <begin position="529"/>
        <end position="570"/>
    </location>
</feature>
<gene>
    <name evidence="4" type="ORF">K437DRAFT_172775</name>
</gene>
<feature type="region of interest" description="Disordered" evidence="2">
    <location>
        <begin position="134"/>
        <end position="158"/>
    </location>
</feature>
<protein>
    <recommendedName>
        <fullName evidence="3">BHLH domain-containing protein</fullName>
    </recommendedName>
</protein>
<comment type="caution">
    <text evidence="4">The sequence shown here is derived from an EMBL/GenBank/DDBJ whole genome shotgun (WGS) entry which is preliminary data.</text>
</comment>
<dbReference type="RefSeq" id="XP_013241746.1">
    <property type="nucleotide sequence ID" value="XM_013386292.1"/>
</dbReference>
<evidence type="ECO:0000256" key="1">
    <source>
        <dbReference type="SAM" id="Coils"/>
    </source>
</evidence>
<feature type="compositionally biased region" description="Low complexity" evidence="2">
    <location>
        <begin position="444"/>
        <end position="462"/>
    </location>
</feature>
<evidence type="ECO:0000259" key="3">
    <source>
        <dbReference type="PROSITE" id="PS50888"/>
    </source>
</evidence>
<dbReference type="GO" id="GO:0046983">
    <property type="term" value="F:protein dimerization activity"/>
    <property type="evidence" value="ECO:0007669"/>
    <property type="project" value="InterPro"/>
</dbReference>
<dbReference type="InterPro" id="IPR011598">
    <property type="entry name" value="bHLH_dom"/>
</dbReference>
<dbReference type="SUPFAM" id="SSF47459">
    <property type="entry name" value="HLH, helix-loop-helix DNA-binding domain"/>
    <property type="match status" value="1"/>
</dbReference>
<dbReference type="Gene3D" id="4.10.280.10">
    <property type="entry name" value="Helix-loop-helix DNA-binding domain"/>
    <property type="match status" value="1"/>
</dbReference>
<feature type="region of interest" description="Disordered" evidence="2">
    <location>
        <begin position="357"/>
        <end position="383"/>
    </location>
</feature>
<name>A0A066VJ50_TILAU</name>
<feature type="region of interest" description="Disordered" evidence="2">
    <location>
        <begin position="192"/>
        <end position="211"/>
    </location>
</feature>
<keyword evidence="5" id="KW-1185">Reference proteome</keyword>
<sequence>MNGETDMPSDGEGESSAAATKQGQIQGQNGRILTLTSESSTVAADGAVANDMVQQAAAAYARLLKESKNPLPLSDFVSAFMSGAHTSSQELLQQPQQRSAELVEARRDAHAAMQDMVTSTQAFYQSSSSSLSTVAPRYDSSQQSDRDHSVPDMFQDLSMSSQSGSLANSLFNESSRDDLSWADDLSNSLIFGDSSTSTTSVGTPGSAATSWSRSHSKHASFSSVHSGGLNMGSERRKVESIAAFAVRGSPTKPLHGQQNMIMPAAAQPRASPQKSGTLSSPHHGQSWAGQSDLMPGQHAEQQDILMPLRRSKRQHFQGGRTASPPTALVLDPTGAQHHDTESSLIARSQVGASTSTLESCATDSLPYPRTSFGPDSADASFDWSLRSPTKRDAAVFDDSMSPAVSTSISEPLRSRSSTLASVASTSTHSVPGTHSRATSLQRMATSSTPSPTAAGASAGKTGLVRRRAEFGDATYETRLDESKQKRMRSEQKRQADLTVSFQKLKACLGGRLDGRMIKVQVLECACARIQELEKENIGLHGDRRSLMDENARLKHELQALAQQLQATNVATLDRLLLQEQGQRQEQAPLSMPFAASSNMA</sequence>
<feature type="domain" description="BHLH" evidence="3">
    <location>
        <begin position="481"/>
        <end position="532"/>
    </location>
</feature>
<feature type="region of interest" description="Disordered" evidence="2">
    <location>
        <begin position="400"/>
        <end position="463"/>
    </location>
</feature>
<accession>A0A066VJ50</accession>
<evidence type="ECO:0000256" key="2">
    <source>
        <dbReference type="SAM" id="MobiDB-lite"/>
    </source>
</evidence>
<dbReference type="HOGENOM" id="CLU_455071_0_0_1"/>
<dbReference type="InterPro" id="IPR036638">
    <property type="entry name" value="HLH_DNA-bd_sf"/>
</dbReference>
<feature type="compositionally biased region" description="Polar residues" evidence="2">
    <location>
        <begin position="270"/>
        <end position="289"/>
    </location>
</feature>
<dbReference type="GeneID" id="25261850"/>
<keyword evidence="1" id="KW-0175">Coiled coil</keyword>
<feature type="region of interest" description="Disordered" evidence="2">
    <location>
        <begin position="265"/>
        <end position="298"/>
    </location>
</feature>
<feature type="compositionally biased region" description="Polar residues" evidence="2">
    <location>
        <begin position="17"/>
        <end position="32"/>
    </location>
</feature>
<evidence type="ECO:0000313" key="5">
    <source>
        <dbReference type="Proteomes" id="UP000027361"/>
    </source>
</evidence>